<keyword evidence="2" id="KW-1185">Reference proteome</keyword>
<name>A0A9W9KBU4_9EURO</name>
<reference evidence="1" key="1">
    <citation type="submission" date="2022-11" db="EMBL/GenBank/DDBJ databases">
        <authorList>
            <person name="Petersen C."/>
        </authorList>
    </citation>
    <scope>NUCLEOTIDE SEQUENCE</scope>
    <source>
        <strain evidence="1">IBT 30761</strain>
    </source>
</reference>
<organism evidence="1 2">
    <name type="scientific">Penicillium argentinense</name>
    <dbReference type="NCBI Taxonomy" id="1131581"/>
    <lineage>
        <taxon>Eukaryota</taxon>
        <taxon>Fungi</taxon>
        <taxon>Dikarya</taxon>
        <taxon>Ascomycota</taxon>
        <taxon>Pezizomycotina</taxon>
        <taxon>Eurotiomycetes</taxon>
        <taxon>Eurotiomycetidae</taxon>
        <taxon>Eurotiales</taxon>
        <taxon>Aspergillaceae</taxon>
        <taxon>Penicillium</taxon>
    </lineage>
</organism>
<dbReference type="RefSeq" id="XP_056475659.1">
    <property type="nucleotide sequence ID" value="XM_056619500.1"/>
</dbReference>
<reference evidence="1" key="2">
    <citation type="journal article" date="2023" name="IMA Fungus">
        <title>Comparative genomic study of the Penicillium genus elucidates a diverse pangenome and 15 lateral gene transfer events.</title>
        <authorList>
            <person name="Petersen C."/>
            <person name="Sorensen T."/>
            <person name="Nielsen M.R."/>
            <person name="Sondergaard T.E."/>
            <person name="Sorensen J.L."/>
            <person name="Fitzpatrick D.A."/>
            <person name="Frisvad J.C."/>
            <person name="Nielsen K.L."/>
        </authorList>
    </citation>
    <scope>NUCLEOTIDE SEQUENCE</scope>
    <source>
        <strain evidence="1">IBT 30761</strain>
    </source>
</reference>
<protein>
    <submittedName>
        <fullName evidence="1">Uncharacterized protein</fullName>
    </submittedName>
</protein>
<dbReference type="EMBL" id="JAPQKI010000005">
    <property type="protein sequence ID" value="KAJ5100006.1"/>
    <property type="molecule type" value="Genomic_DNA"/>
</dbReference>
<accession>A0A9W9KBU4</accession>
<evidence type="ECO:0000313" key="1">
    <source>
        <dbReference type="EMBL" id="KAJ5100006.1"/>
    </source>
</evidence>
<sequence>MPHVNISVRENGGTQTIAKVLLGMMELLLAVKGVLLESKPNASESCDPNDLVRRAKELLLAVRSSPKRTEAAVSMDSRASA</sequence>
<dbReference type="GeneID" id="81358479"/>
<evidence type="ECO:0000313" key="2">
    <source>
        <dbReference type="Proteomes" id="UP001149074"/>
    </source>
</evidence>
<proteinExistence type="predicted"/>
<dbReference type="AlphaFoldDB" id="A0A9W9KBU4"/>
<dbReference type="Proteomes" id="UP001149074">
    <property type="component" value="Unassembled WGS sequence"/>
</dbReference>
<comment type="caution">
    <text evidence="1">The sequence shown here is derived from an EMBL/GenBank/DDBJ whole genome shotgun (WGS) entry which is preliminary data.</text>
</comment>
<gene>
    <name evidence="1" type="ORF">N7532_007007</name>
</gene>